<feature type="compositionally biased region" description="Low complexity" evidence="1">
    <location>
        <begin position="38"/>
        <end position="72"/>
    </location>
</feature>
<dbReference type="Proteomes" id="UP000679950">
    <property type="component" value="Unassembled WGS sequence"/>
</dbReference>
<keyword evidence="2" id="KW-1133">Transmembrane helix</keyword>
<accession>A0ABQ4KJK5</accession>
<evidence type="ECO:0000256" key="2">
    <source>
        <dbReference type="SAM" id="Phobius"/>
    </source>
</evidence>
<protein>
    <submittedName>
        <fullName evidence="3">Uncharacterized protein</fullName>
    </submittedName>
</protein>
<name>A0ABQ4KJK5_9BACI</name>
<evidence type="ECO:0000256" key="1">
    <source>
        <dbReference type="SAM" id="MobiDB-lite"/>
    </source>
</evidence>
<dbReference type="EMBL" id="BORB01000019">
    <property type="protein sequence ID" value="GIN58143.1"/>
    <property type="molecule type" value="Genomic_DNA"/>
</dbReference>
<keyword evidence="2" id="KW-0812">Transmembrane</keyword>
<reference evidence="3 4" key="1">
    <citation type="submission" date="2021-03" db="EMBL/GenBank/DDBJ databases">
        <title>Antimicrobial resistance genes in bacteria isolated from Japanese honey, and their potential for conferring macrolide and lincosamide resistance in the American foulbrood pathogen Paenibacillus larvae.</title>
        <authorList>
            <person name="Okamoto M."/>
            <person name="Kumagai M."/>
            <person name="Kanamori H."/>
            <person name="Takamatsu D."/>
        </authorList>
    </citation>
    <scope>NUCLEOTIDE SEQUENCE [LARGE SCALE GENOMIC DNA]</scope>
    <source>
        <strain evidence="3 4">J8TS2</strain>
    </source>
</reference>
<feature type="transmembrane region" description="Helical" evidence="2">
    <location>
        <begin position="6"/>
        <end position="25"/>
    </location>
</feature>
<keyword evidence="4" id="KW-1185">Reference proteome</keyword>
<proteinExistence type="predicted"/>
<dbReference type="RefSeq" id="WP_158323705.1">
    <property type="nucleotide sequence ID" value="NZ_JBFEGE010000002.1"/>
</dbReference>
<evidence type="ECO:0000313" key="3">
    <source>
        <dbReference type="EMBL" id="GIN58143.1"/>
    </source>
</evidence>
<feature type="region of interest" description="Disordered" evidence="1">
    <location>
        <begin position="36"/>
        <end position="72"/>
    </location>
</feature>
<gene>
    <name evidence="3" type="ORF">J8TS2_24620</name>
</gene>
<sequence length="72" mass="7463">MMKSNVQVLPIIASIGVGAIAYSMMTGKAGQLQNMIPQLSGMSQQGGSQQQSGMSQQGASQQQSGNTSTQMQ</sequence>
<keyword evidence="2" id="KW-0472">Membrane</keyword>
<comment type="caution">
    <text evidence="3">The sequence shown here is derived from an EMBL/GenBank/DDBJ whole genome shotgun (WGS) entry which is preliminary data.</text>
</comment>
<evidence type="ECO:0000313" key="4">
    <source>
        <dbReference type="Proteomes" id="UP000679950"/>
    </source>
</evidence>
<organism evidence="3 4">
    <name type="scientific">Lederbergia ruris</name>
    <dbReference type="NCBI Taxonomy" id="217495"/>
    <lineage>
        <taxon>Bacteria</taxon>
        <taxon>Bacillati</taxon>
        <taxon>Bacillota</taxon>
        <taxon>Bacilli</taxon>
        <taxon>Bacillales</taxon>
        <taxon>Bacillaceae</taxon>
        <taxon>Lederbergia</taxon>
    </lineage>
</organism>